<evidence type="ECO:0000256" key="1">
    <source>
        <dbReference type="ARBA" id="ARBA00023015"/>
    </source>
</evidence>
<dbReference type="Pfam" id="PF13545">
    <property type="entry name" value="HTH_Crp_2"/>
    <property type="match status" value="1"/>
</dbReference>
<dbReference type="SUPFAM" id="SSF46785">
    <property type="entry name" value="Winged helix' DNA-binding domain"/>
    <property type="match status" value="1"/>
</dbReference>
<keyword evidence="6" id="KW-1185">Reference proteome</keyword>
<keyword evidence="3" id="KW-0804">Transcription</keyword>
<dbReference type="InterPro" id="IPR012318">
    <property type="entry name" value="HTH_CRP"/>
</dbReference>
<dbReference type="CDD" id="cd00092">
    <property type="entry name" value="HTH_CRP"/>
    <property type="match status" value="1"/>
</dbReference>
<gene>
    <name evidence="5" type="ORF">PMH09_20065</name>
</gene>
<keyword evidence="2" id="KW-0238">DNA-binding</keyword>
<proteinExistence type="predicted"/>
<evidence type="ECO:0000313" key="6">
    <source>
        <dbReference type="Proteomes" id="UP001232992"/>
    </source>
</evidence>
<reference evidence="5 6" key="1">
    <citation type="submission" date="2023-01" db="EMBL/GenBank/DDBJ databases">
        <title>Novel diversity within Roseofilum (Cyanobacteria; Desertifilaceae) from marine benthic mats with descriptions of four novel species.</title>
        <authorList>
            <person name="Wang Y."/>
            <person name="Berthold D.E."/>
            <person name="Hu J."/>
            <person name="Lefler F.W."/>
            <person name="Laughinghouse H.D. IV."/>
        </authorList>
    </citation>
    <scope>NUCLEOTIDE SEQUENCE [LARGE SCALE GENOMIC DNA]</scope>
    <source>
        <strain evidence="5 6">BLCC-M143</strain>
    </source>
</reference>
<accession>A0ABT7C204</accession>
<dbReference type="InterPro" id="IPR036388">
    <property type="entry name" value="WH-like_DNA-bd_sf"/>
</dbReference>
<comment type="caution">
    <text evidence="5">The sequence shown here is derived from an EMBL/GenBank/DDBJ whole genome shotgun (WGS) entry which is preliminary data.</text>
</comment>
<protein>
    <submittedName>
        <fullName evidence="5">Crp/Fnr family transcriptional regulator</fullName>
    </submittedName>
</protein>
<dbReference type="Proteomes" id="UP001232992">
    <property type="component" value="Unassembled WGS sequence"/>
</dbReference>
<dbReference type="Gene3D" id="2.60.120.10">
    <property type="entry name" value="Jelly Rolls"/>
    <property type="match status" value="1"/>
</dbReference>
<organism evidence="5 6">
    <name type="scientific">Roseofilum casamattae BLCC-M143</name>
    <dbReference type="NCBI Taxonomy" id="3022442"/>
    <lineage>
        <taxon>Bacteria</taxon>
        <taxon>Bacillati</taxon>
        <taxon>Cyanobacteriota</taxon>
        <taxon>Cyanophyceae</taxon>
        <taxon>Desertifilales</taxon>
        <taxon>Desertifilaceae</taxon>
        <taxon>Roseofilum</taxon>
        <taxon>Roseofilum casamattae</taxon>
    </lineage>
</organism>
<dbReference type="InterPro" id="IPR036390">
    <property type="entry name" value="WH_DNA-bd_sf"/>
</dbReference>
<dbReference type="EMBL" id="JAQOSQ010000036">
    <property type="protein sequence ID" value="MDJ1185486.1"/>
    <property type="molecule type" value="Genomic_DNA"/>
</dbReference>
<dbReference type="RefSeq" id="WP_283760126.1">
    <property type="nucleotide sequence ID" value="NZ_JAQOSQ010000036.1"/>
</dbReference>
<evidence type="ECO:0000313" key="5">
    <source>
        <dbReference type="EMBL" id="MDJ1185486.1"/>
    </source>
</evidence>
<dbReference type="InterPro" id="IPR014710">
    <property type="entry name" value="RmlC-like_jellyroll"/>
</dbReference>
<dbReference type="InterPro" id="IPR018490">
    <property type="entry name" value="cNMP-bd_dom_sf"/>
</dbReference>
<evidence type="ECO:0000256" key="3">
    <source>
        <dbReference type="ARBA" id="ARBA00023163"/>
    </source>
</evidence>
<evidence type="ECO:0000256" key="2">
    <source>
        <dbReference type="ARBA" id="ARBA00023125"/>
    </source>
</evidence>
<name>A0ABT7C204_9CYAN</name>
<dbReference type="SUPFAM" id="SSF51206">
    <property type="entry name" value="cAMP-binding domain-like"/>
    <property type="match status" value="1"/>
</dbReference>
<evidence type="ECO:0000259" key="4">
    <source>
        <dbReference type="PROSITE" id="PS51063"/>
    </source>
</evidence>
<keyword evidence="1" id="KW-0805">Transcription regulation</keyword>
<dbReference type="Gene3D" id="1.10.10.10">
    <property type="entry name" value="Winged helix-like DNA-binding domain superfamily/Winged helix DNA-binding domain"/>
    <property type="match status" value="1"/>
</dbReference>
<dbReference type="SMART" id="SM00419">
    <property type="entry name" value="HTH_CRP"/>
    <property type="match status" value="1"/>
</dbReference>
<dbReference type="PROSITE" id="PS51063">
    <property type="entry name" value="HTH_CRP_2"/>
    <property type="match status" value="1"/>
</dbReference>
<feature type="domain" description="HTH crp-type" evidence="4">
    <location>
        <begin position="137"/>
        <end position="213"/>
    </location>
</feature>
<sequence length="217" mass="24316">MVSSSISEQNEQTELRQLLENLYQGQKLIEFIGGQAIPLNPEDIWVVCRGVVSLSSLNAHGEDVLLGFTVPSMPFGLPLATRSADQAYRATALSDVGLMRFSITEVDRSPLLCRSLWQQLSRRLQQTESILAIVGYRRIKDRLQQLLLLLKDEMGQPTADGAGVRLPVKLTHQNLANTIGATRVTVTRLIKELREEEWLSIDSQRYITICNAVNSNR</sequence>